<gene>
    <name evidence="2" type="primary">nad6</name>
</gene>
<evidence type="ECO:0000313" key="2">
    <source>
        <dbReference type="EMBL" id="ALJ78639.1"/>
    </source>
</evidence>
<name>A0A0U2JAP7_9CEST</name>
<reference evidence="2" key="2">
    <citation type="submission" date="2015-05" db="EMBL/GenBank/DDBJ databases">
        <authorList>
            <person name="Wang D.B."/>
            <person name="Wang M."/>
        </authorList>
    </citation>
    <scope>NUCLEOTIDE SEQUENCE</scope>
</reference>
<keyword evidence="1" id="KW-0812">Transmembrane</keyword>
<feature type="transmembrane region" description="Helical" evidence="1">
    <location>
        <begin position="51"/>
        <end position="72"/>
    </location>
</feature>
<keyword evidence="2" id="KW-0496">Mitochondrion</keyword>
<proteinExistence type="predicted"/>
<keyword evidence="1" id="KW-0472">Membrane</keyword>
<feature type="transmembrane region" description="Helical" evidence="1">
    <location>
        <begin position="84"/>
        <end position="105"/>
    </location>
</feature>
<geneLocation type="mitochondrion" evidence="2"/>
<evidence type="ECO:0000256" key="1">
    <source>
        <dbReference type="SAM" id="Phobius"/>
    </source>
</evidence>
<protein>
    <submittedName>
        <fullName evidence="2">NADH dehydrogenase subunit 6</fullName>
    </submittedName>
</protein>
<dbReference type="EMBL" id="KR611041">
    <property type="protein sequence ID" value="ALJ78639.1"/>
    <property type="molecule type" value="Genomic_DNA"/>
</dbReference>
<sequence length="152" mass="17652">MIWTSILFFIYFFVLFLFSLVSHPVYYCGFLVVNALVCSLISYSVLGFSWYSLLFCLIYVSGVYILFVFVSVHSPNSNYINCYSLNWFSFFLLVFILLLVGGLFIYGVTFIEFSSFLCTVNEGNFYVIMCLTLLFGFLVLSLIMGIKLNYYR</sequence>
<feature type="transmembrane region" description="Helical" evidence="1">
    <location>
        <begin position="6"/>
        <end position="21"/>
    </location>
</feature>
<dbReference type="AlphaFoldDB" id="A0A0U2JAP7"/>
<organism evidence="2">
    <name type="scientific">Pseudanoplocephala crawfordi</name>
    <dbReference type="NCBI Taxonomy" id="1480107"/>
    <lineage>
        <taxon>Eukaryota</taxon>
        <taxon>Metazoa</taxon>
        <taxon>Spiralia</taxon>
        <taxon>Lophotrochozoa</taxon>
        <taxon>Platyhelminthes</taxon>
        <taxon>Cestoda</taxon>
        <taxon>Eucestoda</taxon>
        <taxon>Cyclophyllidea</taxon>
        <taxon>Hymenolepididae</taxon>
        <taxon>Pseudanoplocephala</taxon>
    </lineage>
</organism>
<reference evidence="2" key="1">
    <citation type="journal article" date="2015" name="J. Helminthol.">
        <title>The complete mitochondrial genome of Pseudanoplocephala crawfordi and a comparison with closely related cestode species.</title>
        <authorList>
            <person name="Zhao G.H."/>
            <person name="Wang H.B."/>
            <person name="Jia Y.Q."/>
            <person name="Zhao W."/>
            <person name="Hu X.F."/>
            <person name="Yu S.K."/>
            <person name="Liu G.H."/>
        </authorList>
    </citation>
    <scope>NUCLEOTIDE SEQUENCE</scope>
</reference>
<feature type="transmembrane region" description="Helical" evidence="1">
    <location>
        <begin position="125"/>
        <end position="146"/>
    </location>
</feature>
<accession>A0A0U2JAP7</accession>
<keyword evidence="1" id="KW-1133">Transmembrane helix</keyword>